<keyword evidence="2" id="KW-1185">Reference proteome</keyword>
<comment type="caution">
    <text evidence="1">The sequence shown here is derived from an EMBL/GenBank/DDBJ whole genome shotgun (WGS) entry which is preliminary data.</text>
</comment>
<evidence type="ECO:0000313" key="2">
    <source>
        <dbReference type="Proteomes" id="UP000256486"/>
    </source>
</evidence>
<dbReference type="PANTHER" id="PTHR37489">
    <property type="entry name" value="DUF3500 DOMAIN-CONTAINING PROTEIN"/>
    <property type="match status" value="1"/>
</dbReference>
<dbReference type="PANTHER" id="PTHR37489:SF1">
    <property type="entry name" value="DUF3500 DOMAIN-CONTAINING PROTEIN"/>
    <property type="match status" value="1"/>
</dbReference>
<accession>A0A3E0VH76</accession>
<protein>
    <recommendedName>
        <fullName evidence="3">DUF3500 domain-containing protein</fullName>
    </recommendedName>
</protein>
<evidence type="ECO:0008006" key="3">
    <source>
        <dbReference type="Google" id="ProtNLM"/>
    </source>
</evidence>
<dbReference type="AlphaFoldDB" id="A0A3E0VH76"/>
<dbReference type="RefSeq" id="WP_116413631.1">
    <property type="nucleotide sequence ID" value="NZ_NBWZ01000001.1"/>
</dbReference>
<dbReference type="Pfam" id="PF12006">
    <property type="entry name" value="DUF3500"/>
    <property type="match status" value="1"/>
</dbReference>
<sequence>MTSSNFRDYVYPPEHPRVASLRGLDARAYAETATTDSFAGPMIEGWAKLYPVAYVGLTTDGHVQPGLFDLRDENAPVREMTAAASTLLDSLETAEAARLRYPLDAHEWRSWANPEFMQHDTGLRLDELSDETVAAILAVVEASLSPEGFRLVRDLMYINGYLGAVVELPALMNERSYNFALYGDPSPDAPWGWQLFGHHVALNCLVVGGQQVVSPVFLGAEPSSVDSGPRAGLRVFDDRIATARALMAALEPSVRHRVVSYAQLVDPAMPPGRIHPGDERHLGGCFRDNAVVPYEGVRVTEFDARGQQLVLELARQFFAILPAGPAAAKLADVEAHLDETWFSWIGGFEGAAPFYFRIQSPVTMLELDHHTGVFLSNDEPGDFHIHTVIRTPNANDYGRVLVELATGRKLIA</sequence>
<dbReference type="OrthoDB" id="581140at2"/>
<gene>
    <name evidence="1" type="ORF">B7R54_02505</name>
</gene>
<organism evidence="1 2">
    <name type="scientific">Subtercola boreus</name>
    <dbReference type="NCBI Taxonomy" id="120213"/>
    <lineage>
        <taxon>Bacteria</taxon>
        <taxon>Bacillati</taxon>
        <taxon>Actinomycetota</taxon>
        <taxon>Actinomycetes</taxon>
        <taxon>Micrococcales</taxon>
        <taxon>Microbacteriaceae</taxon>
        <taxon>Subtercola</taxon>
    </lineage>
</organism>
<dbReference type="EMBL" id="NBWZ01000001">
    <property type="protein sequence ID" value="RFA08217.1"/>
    <property type="molecule type" value="Genomic_DNA"/>
</dbReference>
<name>A0A3E0VH76_9MICO</name>
<evidence type="ECO:0000313" key="1">
    <source>
        <dbReference type="EMBL" id="RFA08217.1"/>
    </source>
</evidence>
<dbReference type="Proteomes" id="UP000256486">
    <property type="component" value="Unassembled WGS sequence"/>
</dbReference>
<reference evidence="1 2" key="1">
    <citation type="submission" date="2017-04" db="EMBL/GenBank/DDBJ databases">
        <title>Comparative genome analysis of Subtercola boreus.</title>
        <authorList>
            <person name="Cho Y.-J."/>
            <person name="Cho A."/>
            <person name="Kim O.-S."/>
            <person name="Lee J.-I."/>
        </authorList>
    </citation>
    <scope>NUCLEOTIDE SEQUENCE [LARGE SCALE GENOMIC DNA]</scope>
    <source>
        <strain evidence="1 2">K300</strain>
    </source>
</reference>
<dbReference type="InterPro" id="IPR021889">
    <property type="entry name" value="DUF3500"/>
</dbReference>
<proteinExistence type="predicted"/>